<evidence type="ECO:0000313" key="4">
    <source>
        <dbReference type="Proteomes" id="UP000199137"/>
    </source>
</evidence>
<proteinExistence type="predicted"/>
<accession>A0A1I5L9F2</accession>
<evidence type="ECO:0000256" key="1">
    <source>
        <dbReference type="SAM" id="MobiDB-lite"/>
    </source>
</evidence>
<dbReference type="InterPro" id="IPR012340">
    <property type="entry name" value="NA-bd_OB-fold"/>
</dbReference>
<dbReference type="STRING" id="112413.SAMN05421854_103499"/>
<dbReference type="SUPFAM" id="SSF50249">
    <property type="entry name" value="Nucleic acid-binding proteins"/>
    <property type="match status" value="1"/>
</dbReference>
<reference evidence="3 4" key="1">
    <citation type="submission" date="2016-10" db="EMBL/GenBank/DDBJ databases">
        <authorList>
            <person name="de Groot N.N."/>
        </authorList>
    </citation>
    <scope>NUCLEOTIDE SEQUENCE [LARGE SCALE GENOMIC DNA]</scope>
    <source>
        <strain evidence="3 4">DSM 44637</strain>
    </source>
</reference>
<feature type="region of interest" description="Disordered" evidence="1">
    <location>
        <begin position="116"/>
        <end position="139"/>
    </location>
</feature>
<gene>
    <name evidence="3" type="ORF">SAMN05421854_103499</name>
</gene>
<sequence>MTVRINPVARDEESAAFFDGTAAGEFRLLRRRGTGECLDPRTVPDPDDDLEWTAAAGTGTVVSWSVVHKRARDGGEPERVVVGIVELAEGPWWWGRLDADPDADLWQLPVRAAFVPSGPEPDHEKVPVFAPAEEDGHVR</sequence>
<protein>
    <recommendedName>
        <fullName evidence="2">ChsH2 C-terminal OB-fold domain-containing protein</fullName>
    </recommendedName>
</protein>
<dbReference type="EMBL" id="FOWC01000003">
    <property type="protein sequence ID" value="SFO93848.1"/>
    <property type="molecule type" value="Genomic_DNA"/>
</dbReference>
<dbReference type="RefSeq" id="WP_208865225.1">
    <property type="nucleotide sequence ID" value="NZ_FOWC01000003.1"/>
</dbReference>
<dbReference type="InterPro" id="IPR002878">
    <property type="entry name" value="ChsH2_C"/>
</dbReference>
<evidence type="ECO:0000313" key="3">
    <source>
        <dbReference type="EMBL" id="SFO93848.1"/>
    </source>
</evidence>
<organism evidence="3 4">
    <name type="scientific">Amycolatopsis rubida</name>
    <dbReference type="NCBI Taxonomy" id="112413"/>
    <lineage>
        <taxon>Bacteria</taxon>
        <taxon>Bacillati</taxon>
        <taxon>Actinomycetota</taxon>
        <taxon>Actinomycetes</taxon>
        <taxon>Pseudonocardiales</taxon>
        <taxon>Pseudonocardiaceae</taxon>
        <taxon>Amycolatopsis</taxon>
    </lineage>
</organism>
<evidence type="ECO:0000259" key="2">
    <source>
        <dbReference type="Pfam" id="PF01796"/>
    </source>
</evidence>
<name>A0A1I5L9F2_9PSEU</name>
<dbReference type="AlphaFoldDB" id="A0A1I5L9F2"/>
<dbReference type="Proteomes" id="UP000199137">
    <property type="component" value="Unassembled WGS sequence"/>
</dbReference>
<feature type="domain" description="ChsH2 C-terminal OB-fold" evidence="2">
    <location>
        <begin position="52"/>
        <end position="114"/>
    </location>
</feature>
<dbReference type="Pfam" id="PF01796">
    <property type="entry name" value="OB_ChsH2_C"/>
    <property type="match status" value="1"/>
</dbReference>